<gene>
    <name evidence="1" type="ORF">MTBBW1_2520016</name>
</gene>
<evidence type="ECO:0000313" key="2">
    <source>
        <dbReference type="Proteomes" id="UP000191931"/>
    </source>
</evidence>
<dbReference type="SUPFAM" id="SSF52317">
    <property type="entry name" value="Class I glutamine amidotransferase-like"/>
    <property type="match status" value="1"/>
</dbReference>
<dbReference type="Proteomes" id="UP000191931">
    <property type="component" value="Unassembled WGS sequence"/>
</dbReference>
<dbReference type="InterPro" id="IPR011697">
    <property type="entry name" value="Peptidase_C26"/>
</dbReference>
<dbReference type="PANTHER" id="PTHR43235">
    <property type="entry name" value="GLUTAMINE AMIDOTRANSFERASE PB2B2.05-RELATED"/>
    <property type="match status" value="1"/>
</dbReference>
<dbReference type="RefSeq" id="WP_080809555.1">
    <property type="nucleotide sequence ID" value="NZ_LT828568.1"/>
</dbReference>
<proteinExistence type="predicted"/>
<dbReference type="GO" id="GO:0006598">
    <property type="term" value="P:polyamine catabolic process"/>
    <property type="evidence" value="ECO:0007669"/>
    <property type="project" value="TreeGrafter"/>
</dbReference>
<protein>
    <submittedName>
        <fullName evidence="1">Putative Peptidase C26</fullName>
    </submittedName>
</protein>
<dbReference type="OrthoDB" id="9813383at2"/>
<dbReference type="GO" id="GO:0005829">
    <property type="term" value="C:cytosol"/>
    <property type="evidence" value="ECO:0007669"/>
    <property type="project" value="TreeGrafter"/>
</dbReference>
<dbReference type="EMBL" id="FWEV01000171">
    <property type="protein sequence ID" value="SLM30915.1"/>
    <property type="molecule type" value="Genomic_DNA"/>
</dbReference>
<dbReference type="AlphaFoldDB" id="A0A1W1HEW0"/>
<dbReference type="Gene3D" id="3.40.50.880">
    <property type="match status" value="1"/>
</dbReference>
<organism evidence="1 2">
    <name type="scientific">Desulfamplus magnetovallimortis</name>
    <dbReference type="NCBI Taxonomy" id="1246637"/>
    <lineage>
        <taxon>Bacteria</taxon>
        <taxon>Pseudomonadati</taxon>
        <taxon>Thermodesulfobacteriota</taxon>
        <taxon>Desulfobacteria</taxon>
        <taxon>Desulfobacterales</taxon>
        <taxon>Desulfobacteraceae</taxon>
        <taxon>Desulfamplus</taxon>
    </lineage>
</organism>
<keyword evidence="2" id="KW-1185">Reference proteome</keyword>
<evidence type="ECO:0000313" key="1">
    <source>
        <dbReference type="EMBL" id="SLM30915.1"/>
    </source>
</evidence>
<accession>A0A1W1HEW0</accession>
<reference evidence="1 2" key="1">
    <citation type="submission" date="2017-03" db="EMBL/GenBank/DDBJ databases">
        <authorList>
            <person name="Afonso C.L."/>
            <person name="Miller P.J."/>
            <person name="Scott M.A."/>
            <person name="Spackman E."/>
            <person name="Goraichik I."/>
            <person name="Dimitrov K.M."/>
            <person name="Suarez D.L."/>
            <person name="Swayne D.E."/>
        </authorList>
    </citation>
    <scope>NUCLEOTIDE SEQUENCE [LARGE SCALE GENOMIC DNA]</scope>
    <source>
        <strain evidence="1">PRJEB14757</strain>
    </source>
</reference>
<sequence>MPIKRIGITMRMVKSGFRKELRNELAHDWTIFLSRVLKQTTFIPVPNIGQSVIKQWVESLNLEGIILTGGDDWGIFPLRDETERTLCLWAIENNLPLLGVCRGMQVLNHVLGGKLPSQEKGGISSQTHVGTYHNVYIANEYLAVNSFHTGILENKDISSDLSVWAIAEDNSIEAVRTQNRLAYGIMWHPEREKAPQIIDLTIFNKLFVQS</sequence>
<dbReference type="Pfam" id="PF07722">
    <property type="entry name" value="Peptidase_C26"/>
    <property type="match status" value="1"/>
</dbReference>
<dbReference type="PROSITE" id="PS51273">
    <property type="entry name" value="GATASE_TYPE_1"/>
    <property type="match status" value="1"/>
</dbReference>
<dbReference type="STRING" id="1246637.MTBBW1_2520016"/>
<dbReference type="PANTHER" id="PTHR43235:SF1">
    <property type="entry name" value="GLUTAMINE AMIDOTRANSFERASE PB2B2.05-RELATED"/>
    <property type="match status" value="1"/>
</dbReference>
<dbReference type="GO" id="GO:0033969">
    <property type="term" value="F:gamma-glutamyl-gamma-aminobutyrate hydrolase activity"/>
    <property type="evidence" value="ECO:0007669"/>
    <property type="project" value="TreeGrafter"/>
</dbReference>
<dbReference type="InterPro" id="IPR029062">
    <property type="entry name" value="Class_I_gatase-like"/>
</dbReference>
<dbReference type="InterPro" id="IPR044668">
    <property type="entry name" value="PuuD-like"/>
</dbReference>
<name>A0A1W1HEW0_9BACT</name>